<name>A0A7H1NU74_9PROT</name>
<dbReference type="EMBL" id="CP060244">
    <property type="protein sequence ID" value="QNT79334.1"/>
    <property type="molecule type" value="Genomic_DNA"/>
</dbReference>
<organism evidence="2 3">
    <name type="scientific">Entomobacter blattae</name>
    <dbReference type="NCBI Taxonomy" id="2762277"/>
    <lineage>
        <taxon>Bacteria</taxon>
        <taxon>Pseudomonadati</taxon>
        <taxon>Pseudomonadota</taxon>
        <taxon>Alphaproteobacteria</taxon>
        <taxon>Acetobacterales</taxon>
        <taxon>Acetobacteraceae</taxon>
        <taxon>Entomobacter</taxon>
    </lineage>
</organism>
<dbReference type="InterPro" id="IPR050982">
    <property type="entry name" value="Auxin_biosynth/cation_transpt"/>
</dbReference>
<dbReference type="Pfam" id="PF13738">
    <property type="entry name" value="Pyr_redox_3"/>
    <property type="match status" value="1"/>
</dbReference>
<protein>
    <submittedName>
        <fullName evidence="2">FAD-dependent urate hydroxylase</fullName>
        <ecNumber evidence="2">1.14.13.-</ecNumber>
    </submittedName>
</protein>
<dbReference type="KEGG" id="ebla:JGUZn3_21310"/>
<dbReference type="PANTHER" id="PTHR43539:SF91">
    <property type="entry name" value="FAD-DEPENDENT URATE HYDROXYLASE"/>
    <property type="match status" value="1"/>
</dbReference>
<dbReference type="RefSeq" id="WP_203413507.1">
    <property type="nucleotide sequence ID" value="NZ_CP060244.1"/>
</dbReference>
<evidence type="ECO:0000256" key="1">
    <source>
        <dbReference type="ARBA" id="ARBA00023002"/>
    </source>
</evidence>
<dbReference type="GO" id="GO:0050660">
    <property type="term" value="F:flavin adenine dinucleotide binding"/>
    <property type="evidence" value="ECO:0007669"/>
    <property type="project" value="TreeGrafter"/>
</dbReference>
<evidence type="ECO:0000313" key="2">
    <source>
        <dbReference type="EMBL" id="QNT79334.1"/>
    </source>
</evidence>
<dbReference type="Proteomes" id="UP000516349">
    <property type="component" value="Chromosome"/>
</dbReference>
<dbReference type="EC" id="1.14.13.-" evidence="2"/>
<keyword evidence="1 2" id="KW-0560">Oxidoreductase</keyword>
<dbReference type="GO" id="GO:0004497">
    <property type="term" value="F:monooxygenase activity"/>
    <property type="evidence" value="ECO:0007669"/>
    <property type="project" value="TreeGrafter"/>
</dbReference>
<dbReference type="Gene3D" id="3.50.50.60">
    <property type="entry name" value="FAD/NAD(P)-binding domain"/>
    <property type="match status" value="1"/>
</dbReference>
<evidence type="ECO:0000313" key="3">
    <source>
        <dbReference type="Proteomes" id="UP000516349"/>
    </source>
</evidence>
<reference evidence="2 3" key="1">
    <citation type="submission" date="2020-08" db="EMBL/GenBank/DDBJ databases">
        <title>Complete genome sequence of Entomobacter blattae G55GP.</title>
        <authorList>
            <person name="Poehlein A."/>
            <person name="Guzman J."/>
            <person name="Daniel R."/>
            <person name="Vilcinskas A."/>
        </authorList>
    </citation>
    <scope>NUCLEOTIDE SEQUENCE [LARGE SCALE GENOMIC DNA]</scope>
    <source>
        <strain evidence="2 3">G55GP</strain>
    </source>
</reference>
<proteinExistence type="predicted"/>
<gene>
    <name evidence="2" type="primary">hpyO</name>
    <name evidence="2" type="ORF">JGUZn3_21310</name>
</gene>
<accession>A0A7H1NU74</accession>
<sequence length="494" mass="55825">MNTPSYTLSPSAHPHLPASLDELEKLIARDLALTNYPSREWVLPKNYKDQNVLDVAILGGGQSGLTIAFALQRLQINNICIFDKASQGEEGPWTTYARMITLRTPKHVKGPDLGYPNLTPQAWYEAKYGKEAWQNLVRIPREIWQEYLQWYRKVLNLPVKNNYMCKNIEWKDGIIALTFCKSDNTLETIYARKIVMATGIDGNGSWFTPENIKKSIPPQFYAHTSETIDFSKLKGKRVGVLGAGASAFDNAATALEEGAAQVTLCVRRKNIPTVNPYRWMEQTGFLGFYSTLPDEMRWQFMDTIVSMNQPPPQDTFYRCSKHKNFSFHTGSTWDECRMDNEEIIVSTPQGEMRFDFLIVGTGLAIDLSQRPELAPFSSSIALWKDRFTPAKGEENEALGSFPYLSRNFQFQAKNSQDPIASLLPHIYDFTFGTLVSMGLWGAFISGLQFGATHMANSIGQNLFNEDSALYLNSLRQFNTVELLDMGPPPQEEVA</sequence>
<dbReference type="InterPro" id="IPR036188">
    <property type="entry name" value="FAD/NAD-bd_sf"/>
</dbReference>
<keyword evidence="3" id="KW-1185">Reference proteome</keyword>
<dbReference type="AlphaFoldDB" id="A0A7H1NU74"/>
<dbReference type="PANTHER" id="PTHR43539">
    <property type="entry name" value="FLAVIN-BINDING MONOOXYGENASE-LIKE PROTEIN (AFU_ORTHOLOGUE AFUA_4G09220)"/>
    <property type="match status" value="1"/>
</dbReference>
<dbReference type="SUPFAM" id="SSF51905">
    <property type="entry name" value="FAD/NAD(P)-binding domain"/>
    <property type="match status" value="1"/>
</dbReference>